<organism evidence="2 3">
    <name type="scientific">Chitinophaga agri</name>
    <dbReference type="NCBI Taxonomy" id="2703787"/>
    <lineage>
        <taxon>Bacteria</taxon>
        <taxon>Pseudomonadati</taxon>
        <taxon>Bacteroidota</taxon>
        <taxon>Chitinophagia</taxon>
        <taxon>Chitinophagales</taxon>
        <taxon>Chitinophagaceae</taxon>
        <taxon>Chitinophaga</taxon>
    </lineage>
</organism>
<accession>A0A6B9ZIF6</accession>
<dbReference type="KEGG" id="chih:GWR21_15065"/>
<dbReference type="RefSeq" id="WP_162332548.1">
    <property type="nucleotide sequence ID" value="NZ_CP048113.1"/>
</dbReference>
<dbReference type="AlphaFoldDB" id="A0A6B9ZIF6"/>
<reference evidence="2 3" key="1">
    <citation type="submission" date="2020-01" db="EMBL/GenBank/DDBJ databases">
        <title>Complete genome sequence of Chitinophaga sp. H33E-04 isolated from quinoa roots.</title>
        <authorList>
            <person name="Weon H.-Y."/>
            <person name="Lee S.A."/>
        </authorList>
    </citation>
    <scope>NUCLEOTIDE SEQUENCE [LARGE SCALE GENOMIC DNA]</scope>
    <source>
        <strain evidence="2 3">H33E-04</strain>
    </source>
</reference>
<evidence type="ECO:0000313" key="3">
    <source>
        <dbReference type="Proteomes" id="UP000476411"/>
    </source>
</evidence>
<proteinExistence type="predicted"/>
<gene>
    <name evidence="2" type="ORF">GWR21_15065</name>
</gene>
<dbReference type="EMBL" id="CP048113">
    <property type="protein sequence ID" value="QHS60865.1"/>
    <property type="molecule type" value="Genomic_DNA"/>
</dbReference>
<name>A0A6B9ZIF6_9BACT</name>
<keyword evidence="1" id="KW-0812">Transmembrane</keyword>
<feature type="transmembrane region" description="Helical" evidence="1">
    <location>
        <begin position="6"/>
        <end position="27"/>
    </location>
</feature>
<protein>
    <submittedName>
        <fullName evidence="2">Uncharacterized protein</fullName>
    </submittedName>
</protein>
<dbReference type="Proteomes" id="UP000476411">
    <property type="component" value="Chromosome"/>
</dbReference>
<evidence type="ECO:0000313" key="2">
    <source>
        <dbReference type="EMBL" id="QHS60865.1"/>
    </source>
</evidence>
<keyword evidence="3" id="KW-1185">Reference proteome</keyword>
<evidence type="ECO:0000256" key="1">
    <source>
        <dbReference type="SAM" id="Phobius"/>
    </source>
</evidence>
<keyword evidence="1" id="KW-0472">Membrane</keyword>
<sequence>MKRSSVSLVFNIFLVIGGVILIVGSVLSYKTWKFTKTAEKTTGKVVDLITSRSDSC</sequence>
<keyword evidence="1" id="KW-1133">Transmembrane helix</keyword>